<dbReference type="CDD" id="cd00030">
    <property type="entry name" value="C2"/>
    <property type="match status" value="1"/>
</dbReference>
<reference evidence="2" key="1">
    <citation type="submission" date="2022-12" db="EMBL/GenBank/DDBJ databases">
        <authorList>
            <person name="Webb A."/>
        </authorList>
    </citation>
    <scope>NUCLEOTIDE SEQUENCE</scope>
    <source>
        <strain evidence="2">Hp1</strain>
    </source>
</reference>
<evidence type="ECO:0000313" key="2">
    <source>
        <dbReference type="EMBL" id="CAI5721184.1"/>
    </source>
</evidence>
<gene>
    <name evidence="2" type="ORF">HBR001_LOCUS2572</name>
</gene>
<dbReference type="Gene3D" id="2.60.40.150">
    <property type="entry name" value="C2 domain"/>
    <property type="match status" value="1"/>
</dbReference>
<dbReference type="PROSITE" id="PS50004">
    <property type="entry name" value="C2"/>
    <property type="match status" value="1"/>
</dbReference>
<dbReference type="EMBL" id="CANTFL010000362">
    <property type="protein sequence ID" value="CAI5721184.1"/>
    <property type="molecule type" value="Genomic_DNA"/>
</dbReference>
<dbReference type="SMART" id="SM00239">
    <property type="entry name" value="C2"/>
    <property type="match status" value="1"/>
</dbReference>
<proteinExistence type="predicted"/>
<dbReference type="InterPro" id="IPR035892">
    <property type="entry name" value="C2_domain_sf"/>
</dbReference>
<organism evidence="2 3">
    <name type="scientific">Hyaloperonospora brassicae</name>
    <name type="common">Brassica downy mildew</name>
    <name type="synonym">Peronospora brassicae</name>
    <dbReference type="NCBI Taxonomy" id="162125"/>
    <lineage>
        <taxon>Eukaryota</taxon>
        <taxon>Sar</taxon>
        <taxon>Stramenopiles</taxon>
        <taxon>Oomycota</taxon>
        <taxon>Peronosporomycetes</taxon>
        <taxon>Peronosporales</taxon>
        <taxon>Peronosporaceae</taxon>
        <taxon>Hyaloperonospora</taxon>
    </lineage>
</organism>
<name>A0AAV0TID8_HYABA</name>
<sequence length="391" mass="44026">MGQVSSAPAIASSTIALSPLAPVYAHPMLNVEVEIVSAANIALGDHFDLAAAFKGHVTSNDAFAALEIDSQRVAWTRPEFSTRTPVWHETFYFNNVRPSSPCVVYVMDKDEHKDELLGQAKFAAMNTNDKETTFKLTLLHDEKTAGTVTVKVKSHVIEAIGDGKLLQYGPVHYSVHSSFISGLFTGTKTDDEKRRSLAYHVALHDINVHLPMDFQWNHHHEPVQRIFASNHLEAPVMRKMVQSEHDLIYKHKADTIYGEFREAADFFKLLHGGVRHGKSVLFTYVIIETGWYFSETGASFFKDMLSKHMLHSRAQFHVKYAGEFYVEQGPSGNCTLHIDNNSGTYTPPKSELPRVQALLESNFPGIKVRAVDRNDEEQKAKRMQIQDSWAK</sequence>
<evidence type="ECO:0000259" key="1">
    <source>
        <dbReference type="PROSITE" id="PS50004"/>
    </source>
</evidence>
<dbReference type="InterPro" id="IPR000008">
    <property type="entry name" value="C2_dom"/>
</dbReference>
<comment type="caution">
    <text evidence="2">The sequence shown here is derived from an EMBL/GenBank/DDBJ whole genome shotgun (WGS) entry which is preliminary data.</text>
</comment>
<protein>
    <recommendedName>
        <fullName evidence="1">C2 domain-containing protein</fullName>
    </recommendedName>
</protein>
<evidence type="ECO:0000313" key="3">
    <source>
        <dbReference type="Proteomes" id="UP001162031"/>
    </source>
</evidence>
<dbReference type="Proteomes" id="UP001162031">
    <property type="component" value="Unassembled WGS sequence"/>
</dbReference>
<dbReference type="AlphaFoldDB" id="A0AAV0TID8"/>
<keyword evidence="3" id="KW-1185">Reference proteome</keyword>
<feature type="domain" description="C2" evidence="1">
    <location>
        <begin position="11"/>
        <end position="138"/>
    </location>
</feature>
<dbReference type="Pfam" id="PF00168">
    <property type="entry name" value="C2"/>
    <property type="match status" value="1"/>
</dbReference>
<dbReference type="SUPFAM" id="SSF49562">
    <property type="entry name" value="C2 domain (Calcium/lipid-binding domain, CaLB)"/>
    <property type="match status" value="1"/>
</dbReference>
<accession>A0AAV0TID8</accession>